<dbReference type="GO" id="GO:0005680">
    <property type="term" value="C:anaphase-promoting complex"/>
    <property type="evidence" value="ECO:0007669"/>
    <property type="project" value="TreeGrafter"/>
</dbReference>
<dbReference type="GO" id="GO:0031145">
    <property type="term" value="P:anaphase-promoting complex-dependent catabolic process"/>
    <property type="evidence" value="ECO:0007669"/>
    <property type="project" value="TreeGrafter"/>
</dbReference>
<dbReference type="PANTHER" id="PTHR12558:SF13">
    <property type="entry name" value="CELL DIVISION CYCLE PROTEIN 27 HOMOLOG"/>
    <property type="match status" value="1"/>
</dbReference>
<dbReference type="OrthoDB" id="329563at2759"/>
<comment type="similarity">
    <text evidence="2">Belongs to the APC3/CDC27 family.</text>
</comment>
<evidence type="ECO:0000256" key="2">
    <source>
        <dbReference type="ARBA" id="ARBA00038210"/>
    </source>
</evidence>
<keyword evidence="1 3" id="KW-0802">TPR repeat</keyword>
<dbReference type="GO" id="GO:0005737">
    <property type="term" value="C:cytoplasm"/>
    <property type="evidence" value="ECO:0007669"/>
    <property type="project" value="TreeGrafter"/>
</dbReference>
<evidence type="ECO:0000256" key="1">
    <source>
        <dbReference type="ARBA" id="ARBA00022803"/>
    </source>
</evidence>
<dbReference type="GO" id="GO:0007091">
    <property type="term" value="P:metaphase/anaphase transition of mitotic cell cycle"/>
    <property type="evidence" value="ECO:0007669"/>
    <property type="project" value="TreeGrafter"/>
</dbReference>
<dbReference type="SUPFAM" id="SSF48452">
    <property type="entry name" value="TPR-like"/>
    <property type="match status" value="1"/>
</dbReference>
<reference evidence="5 6" key="1">
    <citation type="journal article" date="2020" name="Nat. Food">
        <title>A phased Vanilla planifolia genome enables genetic improvement of flavour and production.</title>
        <authorList>
            <person name="Hasing T."/>
            <person name="Tang H."/>
            <person name="Brym M."/>
            <person name="Khazi F."/>
            <person name="Huang T."/>
            <person name="Chambers A.H."/>
        </authorList>
    </citation>
    <scope>NUCLEOTIDE SEQUENCE [LARGE SCALE GENOMIC DNA]</scope>
    <source>
        <tissue evidence="5">Leaf</tissue>
    </source>
</reference>
<dbReference type="Pfam" id="PF12895">
    <property type="entry name" value="ANAPC3"/>
    <property type="match status" value="1"/>
</dbReference>
<evidence type="ECO:0000313" key="5">
    <source>
        <dbReference type="EMBL" id="KAG0463227.1"/>
    </source>
</evidence>
<dbReference type="InterPro" id="IPR019734">
    <property type="entry name" value="TPR_rpt"/>
</dbReference>
<comment type="caution">
    <text evidence="5">The sequence shown here is derived from an EMBL/GenBank/DDBJ whole genome shotgun (WGS) entry which is preliminary data.</text>
</comment>
<evidence type="ECO:0000256" key="4">
    <source>
        <dbReference type="SAM" id="MobiDB-lite"/>
    </source>
</evidence>
<dbReference type="AlphaFoldDB" id="A0A835Q8J9"/>
<proteinExistence type="inferred from homology"/>
<evidence type="ECO:0000256" key="3">
    <source>
        <dbReference type="PROSITE-ProRule" id="PRU00339"/>
    </source>
</evidence>
<sequence length="488" mass="53728">METLIVERVQSSLRHFMHRNAIFLCERLCAEFPSETNLQLMATCYLRNNQPYCAYHVLKGKQMPLSRYLLAVSCFQMNLLREAEAALCPANEPNAEVPIGAAGHYLLGLIFRYTSRRAFAIEHFMQALAIDPLLWAAYEELCVLGAAEEASECFNDAAAVRIHQDVLLESSSQSLDATNEDHMICSSRAMGLQDSSPRKSKHLHANNNIPSYPQGVVTSAAHSTNPITSNLTQYTTPSPPITQISGLVPPPVSRIAYLNALGGDGSYKPNVHATTQAPRRKFMDEGKIRKVLVSGRLFANTDSGPRRSARLSETIVNVNQHVPLPGGNGTHSSKFLGGFHSSSKLGSNAHRTASSRKGHQLSAESLDEEASEASSSSLLALSDSGTTEQERAYPQGCGASAHDSSSINGAKELLCLLRTLGEGFRLSCLYRCQDALEVYLKLPQHHYNTGWLLSQVCIVHFDFCSASFFFTWKLKCFIWKLLLAPKMF</sequence>
<accession>A0A835Q8J9</accession>
<evidence type="ECO:0000313" key="6">
    <source>
        <dbReference type="Proteomes" id="UP000639772"/>
    </source>
</evidence>
<dbReference type="GO" id="GO:0051301">
    <property type="term" value="P:cell division"/>
    <property type="evidence" value="ECO:0007669"/>
    <property type="project" value="TreeGrafter"/>
</dbReference>
<dbReference type="Proteomes" id="UP000639772">
    <property type="component" value="Chromosome 11"/>
</dbReference>
<dbReference type="GO" id="GO:0016567">
    <property type="term" value="P:protein ubiquitination"/>
    <property type="evidence" value="ECO:0007669"/>
    <property type="project" value="TreeGrafter"/>
</dbReference>
<dbReference type="EMBL" id="JADCNM010000011">
    <property type="protein sequence ID" value="KAG0463227.1"/>
    <property type="molecule type" value="Genomic_DNA"/>
</dbReference>
<feature type="region of interest" description="Disordered" evidence="4">
    <location>
        <begin position="346"/>
        <end position="371"/>
    </location>
</feature>
<name>A0A835Q8J9_VANPL</name>
<organism evidence="5 6">
    <name type="scientific">Vanilla planifolia</name>
    <name type="common">Vanilla</name>
    <dbReference type="NCBI Taxonomy" id="51239"/>
    <lineage>
        <taxon>Eukaryota</taxon>
        <taxon>Viridiplantae</taxon>
        <taxon>Streptophyta</taxon>
        <taxon>Embryophyta</taxon>
        <taxon>Tracheophyta</taxon>
        <taxon>Spermatophyta</taxon>
        <taxon>Magnoliopsida</taxon>
        <taxon>Liliopsida</taxon>
        <taxon>Asparagales</taxon>
        <taxon>Orchidaceae</taxon>
        <taxon>Vanilloideae</taxon>
        <taxon>Vanilleae</taxon>
        <taxon>Vanilla</taxon>
    </lineage>
</organism>
<dbReference type="Gene3D" id="1.25.40.10">
    <property type="entry name" value="Tetratricopeptide repeat domain"/>
    <property type="match status" value="2"/>
</dbReference>
<protein>
    <recommendedName>
        <fullName evidence="7">Cell division cycle protein 27 homolog B</fullName>
    </recommendedName>
</protein>
<evidence type="ECO:0008006" key="7">
    <source>
        <dbReference type="Google" id="ProtNLM"/>
    </source>
</evidence>
<feature type="repeat" description="TPR" evidence="3">
    <location>
        <begin position="101"/>
        <end position="134"/>
    </location>
</feature>
<dbReference type="PROSITE" id="PS50005">
    <property type="entry name" value="TPR"/>
    <property type="match status" value="1"/>
</dbReference>
<dbReference type="PANTHER" id="PTHR12558">
    <property type="entry name" value="CELL DIVISION CYCLE 16,23,27"/>
    <property type="match status" value="1"/>
</dbReference>
<gene>
    <name evidence="5" type="ORF">HPP92_021703</name>
</gene>
<dbReference type="InterPro" id="IPR011990">
    <property type="entry name" value="TPR-like_helical_dom_sf"/>
</dbReference>